<dbReference type="PROSITE" id="PS50041">
    <property type="entry name" value="C_TYPE_LECTIN_2"/>
    <property type="match status" value="1"/>
</dbReference>
<comment type="caution">
    <text evidence="1">Lacks conserved residue(s) required for the propagation of feature annotation.</text>
</comment>
<dbReference type="SUPFAM" id="SSF57414">
    <property type="entry name" value="Hairpin loop containing domain-like"/>
    <property type="match status" value="1"/>
</dbReference>
<feature type="compositionally biased region" description="Low complexity" evidence="2">
    <location>
        <begin position="262"/>
        <end position="272"/>
    </location>
</feature>
<dbReference type="SMART" id="SM00181">
    <property type="entry name" value="EGF"/>
    <property type="match status" value="1"/>
</dbReference>
<dbReference type="InterPro" id="IPR016187">
    <property type="entry name" value="CTDL_fold"/>
</dbReference>
<sequence>MFKNVMNMSIYPWVVLLGFQILHCSSESISGGTFQINKRMNGHVIHILSDMGAKMCVRHCHRYKDCNAVNYLPQILKCQLLALTAEDKNLISDTNYMFANMTNLDMVTDSCCPTNPCQEKTRCLPTRSNGHACLTYVTRCSPNPCRHGYCTINNAGYTCTCYAGWSGDNCQYTCTGSGWILQGTTCYWFSVGTDNWQNARTDCTNRFGKLAEPGTSVDVSFLRNKATGFGRNFWVGGTDSLSEGSFKWTSSQTSISSPDWYPGEPNNNNGKGPEQDCTCMASQTMVIDGTTLNVQEVIHIFVKSRTYNSKI</sequence>
<accession>A0A8B6CVD4</accession>
<dbReference type="InterPro" id="IPR003609">
    <property type="entry name" value="Pan_app"/>
</dbReference>
<dbReference type="CDD" id="cd00037">
    <property type="entry name" value="CLECT"/>
    <property type="match status" value="1"/>
</dbReference>
<keyword evidence="1" id="KW-0245">EGF-like domain</keyword>
<dbReference type="PANTHER" id="PTHR22803">
    <property type="entry name" value="MANNOSE, PHOSPHOLIPASE, LECTIN RECEPTOR RELATED"/>
    <property type="match status" value="1"/>
</dbReference>
<reference evidence="6" key="1">
    <citation type="submission" date="2018-11" db="EMBL/GenBank/DDBJ databases">
        <authorList>
            <person name="Alioto T."/>
            <person name="Alioto T."/>
        </authorList>
    </citation>
    <scope>NUCLEOTIDE SEQUENCE</scope>
</reference>
<dbReference type="InterPro" id="IPR000742">
    <property type="entry name" value="EGF"/>
</dbReference>
<evidence type="ECO:0000313" key="7">
    <source>
        <dbReference type="Proteomes" id="UP000596742"/>
    </source>
</evidence>
<keyword evidence="1" id="KW-1015">Disulfide bond</keyword>
<evidence type="ECO:0000259" key="5">
    <source>
        <dbReference type="PROSITE" id="PS50041"/>
    </source>
</evidence>
<organism evidence="6 7">
    <name type="scientific">Mytilus galloprovincialis</name>
    <name type="common">Mediterranean mussel</name>
    <dbReference type="NCBI Taxonomy" id="29158"/>
    <lineage>
        <taxon>Eukaryota</taxon>
        <taxon>Metazoa</taxon>
        <taxon>Spiralia</taxon>
        <taxon>Lophotrochozoa</taxon>
        <taxon>Mollusca</taxon>
        <taxon>Bivalvia</taxon>
        <taxon>Autobranchia</taxon>
        <taxon>Pteriomorphia</taxon>
        <taxon>Mytilida</taxon>
        <taxon>Mytiloidea</taxon>
        <taxon>Mytilidae</taxon>
        <taxon>Mytilinae</taxon>
        <taxon>Mytilus</taxon>
    </lineage>
</organism>
<dbReference type="Pfam" id="PF00024">
    <property type="entry name" value="PAN_1"/>
    <property type="match status" value="1"/>
</dbReference>
<dbReference type="InterPro" id="IPR050111">
    <property type="entry name" value="C-type_lectin/snaclec_domain"/>
</dbReference>
<dbReference type="SUPFAM" id="SSF56436">
    <property type="entry name" value="C-type lectin-like"/>
    <property type="match status" value="1"/>
</dbReference>
<keyword evidence="3" id="KW-0732">Signal</keyword>
<name>A0A8B6CVD4_MYTGA</name>
<evidence type="ECO:0000256" key="3">
    <source>
        <dbReference type="SAM" id="SignalP"/>
    </source>
</evidence>
<feature type="region of interest" description="Disordered" evidence="2">
    <location>
        <begin position="253"/>
        <end position="274"/>
    </location>
</feature>
<feature type="domain" description="C-type lectin" evidence="5">
    <location>
        <begin position="182"/>
        <end position="280"/>
    </location>
</feature>
<comment type="caution">
    <text evidence="6">The sequence shown here is derived from an EMBL/GenBank/DDBJ whole genome shotgun (WGS) entry which is preliminary data.</text>
</comment>
<evidence type="ECO:0000256" key="2">
    <source>
        <dbReference type="SAM" id="MobiDB-lite"/>
    </source>
</evidence>
<dbReference type="OrthoDB" id="6103586at2759"/>
<dbReference type="InterPro" id="IPR001304">
    <property type="entry name" value="C-type_lectin-like"/>
</dbReference>
<dbReference type="Proteomes" id="UP000596742">
    <property type="component" value="Unassembled WGS sequence"/>
</dbReference>
<dbReference type="SMART" id="SM00034">
    <property type="entry name" value="CLECT"/>
    <property type="match status" value="1"/>
</dbReference>
<dbReference type="SUPFAM" id="SSF57196">
    <property type="entry name" value="EGF/Laminin"/>
    <property type="match status" value="1"/>
</dbReference>
<protein>
    <submittedName>
        <fullName evidence="6">Uncharacterized protein</fullName>
    </submittedName>
</protein>
<evidence type="ECO:0000313" key="6">
    <source>
        <dbReference type="EMBL" id="VDI11160.1"/>
    </source>
</evidence>
<feature type="disulfide bond" evidence="1">
    <location>
        <begin position="161"/>
        <end position="170"/>
    </location>
</feature>
<feature type="signal peptide" evidence="3">
    <location>
        <begin position="1"/>
        <end position="26"/>
    </location>
</feature>
<proteinExistence type="predicted"/>
<dbReference type="Gene3D" id="3.10.100.10">
    <property type="entry name" value="Mannose-Binding Protein A, subunit A"/>
    <property type="match status" value="1"/>
</dbReference>
<dbReference type="PROSITE" id="PS50026">
    <property type="entry name" value="EGF_3"/>
    <property type="match status" value="1"/>
</dbReference>
<dbReference type="PROSITE" id="PS00022">
    <property type="entry name" value="EGF_1"/>
    <property type="match status" value="1"/>
</dbReference>
<dbReference type="InterPro" id="IPR016186">
    <property type="entry name" value="C-type_lectin-like/link_sf"/>
</dbReference>
<feature type="disulfide bond" evidence="1">
    <location>
        <begin position="140"/>
        <end position="150"/>
    </location>
</feature>
<gene>
    <name evidence="6" type="ORF">MGAL_10B060867</name>
</gene>
<evidence type="ECO:0000256" key="1">
    <source>
        <dbReference type="PROSITE-ProRule" id="PRU00076"/>
    </source>
</evidence>
<dbReference type="Pfam" id="PF00059">
    <property type="entry name" value="Lectin_C"/>
    <property type="match status" value="1"/>
</dbReference>
<feature type="chain" id="PRO_5032341863" evidence="3">
    <location>
        <begin position="27"/>
        <end position="311"/>
    </location>
</feature>
<feature type="domain" description="EGF-like" evidence="4">
    <location>
        <begin position="136"/>
        <end position="171"/>
    </location>
</feature>
<evidence type="ECO:0000259" key="4">
    <source>
        <dbReference type="PROSITE" id="PS50026"/>
    </source>
</evidence>
<dbReference type="EMBL" id="UYJE01002489">
    <property type="protein sequence ID" value="VDI11160.1"/>
    <property type="molecule type" value="Genomic_DNA"/>
</dbReference>
<dbReference type="CDD" id="cd00054">
    <property type="entry name" value="EGF_CA"/>
    <property type="match status" value="1"/>
</dbReference>
<dbReference type="Gene3D" id="2.10.25.10">
    <property type="entry name" value="Laminin"/>
    <property type="match status" value="1"/>
</dbReference>
<dbReference type="AlphaFoldDB" id="A0A8B6CVD4"/>
<keyword evidence="7" id="KW-1185">Reference proteome</keyword>